<proteinExistence type="predicted"/>
<dbReference type="InterPro" id="IPR011006">
    <property type="entry name" value="CheY-like_superfamily"/>
</dbReference>
<dbReference type="PANTHER" id="PTHR44591">
    <property type="entry name" value="STRESS RESPONSE REGULATOR PROTEIN 1"/>
    <property type="match status" value="1"/>
</dbReference>
<dbReference type="SMART" id="SM00448">
    <property type="entry name" value="REC"/>
    <property type="match status" value="1"/>
</dbReference>
<evidence type="ECO:0000256" key="2">
    <source>
        <dbReference type="PROSITE-ProRule" id="PRU00169"/>
    </source>
</evidence>
<dbReference type="Pfam" id="PF00072">
    <property type="entry name" value="Response_reg"/>
    <property type="match status" value="1"/>
</dbReference>
<evidence type="ECO:0000256" key="1">
    <source>
        <dbReference type="ARBA" id="ARBA00022553"/>
    </source>
</evidence>
<keyword evidence="1 2" id="KW-0597">Phosphoprotein</keyword>
<dbReference type="PROSITE" id="PS50110">
    <property type="entry name" value="RESPONSE_REGULATORY"/>
    <property type="match status" value="1"/>
</dbReference>
<evidence type="ECO:0000259" key="3">
    <source>
        <dbReference type="PROSITE" id="PS50110"/>
    </source>
</evidence>
<reference evidence="5" key="1">
    <citation type="journal article" date="2019" name="Int. J. Syst. Evol. Microbiol.">
        <title>The Global Catalogue of Microorganisms (GCM) 10K type strain sequencing project: providing services to taxonomists for standard genome sequencing and annotation.</title>
        <authorList>
            <consortium name="The Broad Institute Genomics Platform"/>
            <consortium name="The Broad Institute Genome Sequencing Center for Infectious Disease"/>
            <person name="Wu L."/>
            <person name="Ma J."/>
        </authorList>
    </citation>
    <scope>NUCLEOTIDE SEQUENCE [LARGE SCALE GENOMIC DNA]</scope>
    <source>
        <strain evidence="5">KCTC 32239</strain>
    </source>
</reference>
<evidence type="ECO:0000313" key="4">
    <source>
        <dbReference type="EMBL" id="GGY74813.1"/>
    </source>
</evidence>
<dbReference type="Gene3D" id="3.40.50.2300">
    <property type="match status" value="1"/>
</dbReference>
<gene>
    <name evidence="4" type="primary">pilH</name>
    <name evidence="4" type="ORF">GCM10011613_20350</name>
</gene>
<dbReference type="PANTHER" id="PTHR44591:SF20">
    <property type="entry name" value="PROTEIN PILH"/>
    <property type="match status" value="1"/>
</dbReference>
<feature type="modified residue" description="4-aspartylphosphate" evidence="2">
    <location>
        <position position="54"/>
    </location>
</feature>
<comment type="caution">
    <text evidence="4">The sequence shown here is derived from an EMBL/GenBank/DDBJ whole genome shotgun (WGS) entry which is preliminary data.</text>
</comment>
<feature type="domain" description="Response regulatory" evidence="3">
    <location>
        <begin position="5"/>
        <end position="120"/>
    </location>
</feature>
<protein>
    <submittedName>
        <fullName evidence="4">Response regulator</fullName>
    </submittedName>
</protein>
<dbReference type="InterPro" id="IPR050595">
    <property type="entry name" value="Bact_response_regulator"/>
</dbReference>
<dbReference type="SUPFAM" id="SSF52172">
    <property type="entry name" value="CheY-like"/>
    <property type="match status" value="1"/>
</dbReference>
<dbReference type="RefSeq" id="WP_189418053.1">
    <property type="nucleotide sequence ID" value="NZ_BMYZ01000001.1"/>
</dbReference>
<organism evidence="4 5">
    <name type="scientific">Cellvibrio zantedeschiae</name>
    <dbReference type="NCBI Taxonomy" id="1237077"/>
    <lineage>
        <taxon>Bacteria</taxon>
        <taxon>Pseudomonadati</taxon>
        <taxon>Pseudomonadota</taxon>
        <taxon>Gammaproteobacteria</taxon>
        <taxon>Cellvibrionales</taxon>
        <taxon>Cellvibrionaceae</taxon>
        <taxon>Cellvibrio</taxon>
    </lineage>
</organism>
<keyword evidence="5" id="KW-1185">Reference proteome</keyword>
<name>A0ABQ3B1B5_9GAMM</name>
<dbReference type="Proteomes" id="UP000619761">
    <property type="component" value="Unassembled WGS sequence"/>
</dbReference>
<evidence type="ECO:0000313" key="5">
    <source>
        <dbReference type="Proteomes" id="UP000619761"/>
    </source>
</evidence>
<dbReference type="InterPro" id="IPR001789">
    <property type="entry name" value="Sig_transdc_resp-reg_receiver"/>
</dbReference>
<dbReference type="EMBL" id="BMYZ01000001">
    <property type="protein sequence ID" value="GGY74813.1"/>
    <property type="molecule type" value="Genomic_DNA"/>
</dbReference>
<accession>A0ABQ3B1B5</accession>
<sequence>MKPNRIMIVDDSPVELQHLKEIVSDAGYQVITAVNGQDAYDKAKTYKPDVILMDVVMDGIDGFEACRNITGDKDLSSIPVVFVTSKNQRADRVWGELQGGKAMISKPYTQDQILDTIAAL</sequence>